<accession>A0A645DD62</accession>
<keyword evidence="1" id="KW-1133">Transmembrane helix</keyword>
<keyword evidence="1" id="KW-0472">Membrane</keyword>
<evidence type="ECO:0000313" key="2">
    <source>
        <dbReference type="EMBL" id="MPM87167.1"/>
    </source>
</evidence>
<proteinExistence type="predicted"/>
<comment type="caution">
    <text evidence="2">The sequence shown here is derived from an EMBL/GenBank/DDBJ whole genome shotgun (WGS) entry which is preliminary data.</text>
</comment>
<dbReference type="AlphaFoldDB" id="A0A645DD62"/>
<gene>
    <name evidence="2" type="ORF">SDC9_134261</name>
</gene>
<name>A0A645DD62_9ZZZZ</name>
<evidence type="ECO:0000256" key="1">
    <source>
        <dbReference type="SAM" id="Phobius"/>
    </source>
</evidence>
<organism evidence="2">
    <name type="scientific">bioreactor metagenome</name>
    <dbReference type="NCBI Taxonomy" id="1076179"/>
    <lineage>
        <taxon>unclassified sequences</taxon>
        <taxon>metagenomes</taxon>
        <taxon>ecological metagenomes</taxon>
    </lineage>
</organism>
<sequence>MEVGVAVTFIPGICWISFFTIAAYSLTPIFRLSFETSVTVISLLFFSDTPPVNELELEFPIFEKTFTTSGFFKSKFSTF</sequence>
<protein>
    <submittedName>
        <fullName evidence="2">Uncharacterized protein</fullName>
    </submittedName>
</protein>
<feature type="transmembrane region" description="Helical" evidence="1">
    <location>
        <begin position="6"/>
        <end position="26"/>
    </location>
</feature>
<reference evidence="2" key="1">
    <citation type="submission" date="2019-08" db="EMBL/GenBank/DDBJ databases">
        <authorList>
            <person name="Kucharzyk K."/>
            <person name="Murdoch R.W."/>
            <person name="Higgins S."/>
            <person name="Loffler F."/>
        </authorList>
    </citation>
    <scope>NUCLEOTIDE SEQUENCE</scope>
</reference>
<dbReference type="EMBL" id="VSSQ01035048">
    <property type="protein sequence ID" value="MPM87167.1"/>
    <property type="molecule type" value="Genomic_DNA"/>
</dbReference>
<keyword evidence="1" id="KW-0812">Transmembrane</keyword>